<sequence>MRRHVVKKQKHVPISRAHSFIETVYPVLEQLGCHPAFWNAAVVDAKLGIALSSETPWLVARSDEEQRTLERAVCVARNGNRYALILLFLTENCAAEMDRFGAVQ</sequence>
<dbReference type="EMBL" id="FR824097">
    <property type="protein sequence ID" value="CCA18568.1"/>
    <property type="molecule type" value="Genomic_DNA"/>
</dbReference>
<accession>F0WBP1</accession>
<protein>
    <submittedName>
        <fullName evidence="1">AlNc14C52G4083 protein</fullName>
    </submittedName>
</protein>
<dbReference type="AlphaFoldDB" id="F0WBP1"/>
<organism evidence="1">
    <name type="scientific">Albugo laibachii Nc14</name>
    <dbReference type="NCBI Taxonomy" id="890382"/>
    <lineage>
        <taxon>Eukaryota</taxon>
        <taxon>Sar</taxon>
        <taxon>Stramenopiles</taxon>
        <taxon>Oomycota</taxon>
        <taxon>Peronosporomycetes</taxon>
        <taxon>Albuginales</taxon>
        <taxon>Albuginaceae</taxon>
        <taxon>Albugo</taxon>
    </lineage>
</organism>
<evidence type="ECO:0000313" key="1">
    <source>
        <dbReference type="EMBL" id="CCA18568.1"/>
    </source>
</evidence>
<name>F0WBP1_9STRA</name>
<reference evidence="1" key="2">
    <citation type="submission" date="2011-02" db="EMBL/GenBank/DDBJ databases">
        <authorList>
            <person name="MacLean D."/>
        </authorList>
    </citation>
    <scope>NUCLEOTIDE SEQUENCE</scope>
</reference>
<gene>
    <name evidence="1" type="primary">AlNc14C52G4083</name>
    <name evidence="1" type="ORF">ALNC14_047110</name>
</gene>
<reference evidence="1" key="1">
    <citation type="journal article" date="2011" name="PLoS Biol.">
        <title>Gene gain and loss during evolution of obligate parasitism in the white rust pathogen of Arabidopsis thaliana.</title>
        <authorList>
            <person name="Kemen E."/>
            <person name="Gardiner A."/>
            <person name="Schultz-Larsen T."/>
            <person name="Kemen A.C."/>
            <person name="Balmuth A.L."/>
            <person name="Robert-Seilaniantz A."/>
            <person name="Bailey K."/>
            <person name="Holub E."/>
            <person name="Studholme D.J."/>
            <person name="Maclean D."/>
            <person name="Jones J.D."/>
        </authorList>
    </citation>
    <scope>NUCLEOTIDE SEQUENCE</scope>
</reference>
<proteinExistence type="predicted"/>
<dbReference type="HOGENOM" id="CLU_2255193_0_0_1"/>